<sequence length="191" mass="20373">MVIGVEPTESDVLSGGKPGRHKIQGIGAVFIPKNLDRAIMDEVTSDFKGGSYRNSKAICSTVRLDGNHADTSSLPAGSRICCKQSSRRAVNDESVVFKTDGAWNASTKTVGLRWSFTGPLLKAPSQGSAIHTSLIRAINGKSQLKEIIGIVNDICLISSEFATISFSHLSRSENTLADGLAKKALHDFLSV</sequence>
<gene>
    <name evidence="2" type="ORF">F2Q68_00026094</name>
    <name evidence="3" type="ORF">F2Q70_00026523</name>
</gene>
<dbReference type="Proteomes" id="UP000712281">
    <property type="component" value="Unassembled WGS sequence"/>
</dbReference>
<dbReference type="GO" id="GO:0003676">
    <property type="term" value="F:nucleic acid binding"/>
    <property type="evidence" value="ECO:0007669"/>
    <property type="project" value="InterPro"/>
</dbReference>
<evidence type="ECO:0000313" key="3">
    <source>
        <dbReference type="EMBL" id="KAF2604674.1"/>
    </source>
</evidence>
<name>A0A8S9LBA0_BRACR</name>
<evidence type="ECO:0000313" key="2">
    <source>
        <dbReference type="EMBL" id="KAF2565455.1"/>
    </source>
</evidence>
<accession>A0A8S9LBA0</accession>
<dbReference type="SUPFAM" id="SSF53686">
    <property type="entry name" value="Tryptophan synthase beta subunit-like PLP-dependent enzymes"/>
    <property type="match status" value="1"/>
</dbReference>
<dbReference type="EMBL" id="QGKY02000094">
    <property type="protein sequence ID" value="KAF2604674.1"/>
    <property type="molecule type" value="Genomic_DNA"/>
</dbReference>
<comment type="caution">
    <text evidence="3">The sequence shown here is derived from an EMBL/GenBank/DDBJ whole genome shotgun (WGS) entry which is preliminary data.</text>
</comment>
<organism evidence="3">
    <name type="scientific">Brassica cretica</name>
    <name type="common">Mustard</name>
    <dbReference type="NCBI Taxonomy" id="69181"/>
    <lineage>
        <taxon>Eukaryota</taxon>
        <taxon>Viridiplantae</taxon>
        <taxon>Streptophyta</taxon>
        <taxon>Embryophyta</taxon>
        <taxon>Tracheophyta</taxon>
        <taxon>Spermatophyta</taxon>
        <taxon>Magnoliopsida</taxon>
        <taxon>eudicotyledons</taxon>
        <taxon>Gunneridae</taxon>
        <taxon>Pentapetalae</taxon>
        <taxon>rosids</taxon>
        <taxon>malvids</taxon>
        <taxon>Brassicales</taxon>
        <taxon>Brassicaceae</taxon>
        <taxon>Brassiceae</taxon>
        <taxon>Brassica</taxon>
    </lineage>
</organism>
<dbReference type="EMBL" id="QGKW02001911">
    <property type="protein sequence ID" value="KAF2565455.1"/>
    <property type="molecule type" value="Genomic_DNA"/>
</dbReference>
<dbReference type="InterPro" id="IPR002156">
    <property type="entry name" value="RNaseH_domain"/>
</dbReference>
<dbReference type="Pfam" id="PF13456">
    <property type="entry name" value="RVT_3"/>
    <property type="match status" value="1"/>
</dbReference>
<protein>
    <recommendedName>
        <fullName evidence="1">RNase H type-1 domain-containing protein</fullName>
    </recommendedName>
</protein>
<proteinExistence type="predicted"/>
<evidence type="ECO:0000259" key="1">
    <source>
        <dbReference type="Pfam" id="PF13456"/>
    </source>
</evidence>
<feature type="domain" description="RNase H type-1" evidence="1">
    <location>
        <begin position="133"/>
        <end position="184"/>
    </location>
</feature>
<dbReference type="InterPro" id="IPR036052">
    <property type="entry name" value="TrpB-like_PALP_sf"/>
</dbReference>
<dbReference type="GO" id="GO:0004523">
    <property type="term" value="F:RNA-DNA hybrid ribonuclease activity"/>
    <property type="evidence" value="ECO:0007669"/>
    <property type="project" value="InterPro"/>
</dbReference>
<reference evidence="3" key="1">
    <citation type="submission" date="2019-12" db="EMBL/GenBank/DDBJ databases">
        <title>Genome sequencing and annotation of Brassica cretica.</title>
        <authorList>
            <person name="Studholme D.J."/>
            <person name="Sarris P.F."/>
        </authorList>
    </citation>
    <scope>NUCLEOTIDE SEQUENCE</scope>
    <source>
        <strain evidence="2">PFS-001/15</strain>
        <strain evidence="3">PFS-102/07</strain>
        <tissue evidence="3">Leaf</tissue>
    </source>
</reference>
<dbReference type="Gene3D" id="3.40.50.1100">
    <property type="match status" value="1"/>
</dbReference>
<dbReference type="AlphaFoldDB" id="A0A8S9LBA0"/>